<name>A0A9X4PH36_9PAST</name>
<keyword evidence="1" id="KW-0732">Signal</keyword>
<dbReference type="RefSeq" id="WP_279572512.1">
    <property type="nucleotide sequence ID" value="NZ_LWID01000001.1"/>
</dbReference>
<protein>
    <recommendedName>
        <fullName evidence="2">Esterase Ig-like N-terminal domain-containing protein</fullName>
    </recommendedName>
</protein>
<evidence type="ECO:0000259" key="2">
    <source>
        <dbReference type="Pfam" id="PF18435"/>
    </source>
</evidence>
<evidence type="ECO:0000256" key="1">
    <source>
        <dbReference type="SAM" id="SignalP"/>
    </source>
</evidence>
<organism evidence="3 4">
    <name type="scientific">Volucribacter amazonae</name>
    <dbReference type="NCBI Taxonomy" id="256731"/>
    <lineage>
        <taxon>Bacteria</taxon>
        <taxon>Pseudomonadati</taxon>
        <taxon>Pseudomonadota</taxon>
        <taxon>Gammaproteobacteria</taxon>
        <taxon>Pasteurellales</taxon>
        <taxon>Pasteurellaceae</taxon>
        <taxon>Volucribacter</taxon>
    </lineage>
</organism>
<accession>A0A9X4PH36</accession>
<evidence type="ECO:0000313" key="4">
    <source>
        <dbReference type="Proteomes" id="UP001155500"/>
    </source>
</evidence>
<feature type="signal peptide" evidence="1">
    <location>
        <begin position="1"/>
        <end position="18"/>
    </location>
</feature>
<dbReference type="InterPro" id="IPR041172">
    <property type="entry name" value="EstA_Ig-like_N"/>
</dbReference>
<dbReference type="AlphaFoldDB" id="A0A9X4PH36"/>
<dbReference type="InterPro" id="IPR029058">
    <property type="entry name" value="AB_hydrolase_fold"/>
</dbReference>
<proteinExistence type="predicted"/>
<feature type="chain" id="PRO_5040835315" description="Esterase Ig-like N-terminal domain-containing protein" evidence="1">
    <location>
        <begin position="19"/>
        <end position="254"/>
    </location>
</feature>
<evidence type="ECO:0000313" key="3">
    <source>
        <dbReference type="EMBL" id="MDG6895075.1"/>
    </source>
</evidence>
<dbReference type="EMBL" id="LWID01000001">
    <property type="protein sequence ID" value="MDG6895075.1"/>
    <property type="molecule type" value="Genomic_DNA"/>
</dbReference>
<dbReference type="Gene3D" id="2.60.40.2180">
    <property type="match status" value="1"/>
</dbReference>
<dbReference type="Proteomes" id="UP001155500">
    <property type="component" value="Unassembled WGS sequence"/>
</dbReference>
<gene>
    <name evidence="3" type="ORF">A6A20_05395</name>
</gene>
<dbReference type="Gene3D" id="3.40.50.1820">
    <property type="entry name" value="alpha/beta hydrolase"/>
    <property type="match status" value="1"/>
</dbReference>
<reference evidence="3" key="1">
    <citation type="submission" date="2016-03" db="EMBL/GenBank/DDBJ databases">
        <title>Co-evolution between Pasteurellaceae and their hosts.</title>
        <authorList>
            <person name="Hansen M.J."/>
            <person name="Bojesen A.M."/>
            <person name="Planet P."/>
        </authorList>
    </citation>
    <scope>NUCLEOTIDE SEQUENCE</scope>
    <source>
        <strain evidence="3">146/S8/89</strain>
    </source>
</reference>
<feature type="domain" description="Esterase Ig-like N-terminal" evidence="2">
    <location>
        <begin position="31"/>
        <end position="174"/>
    </location>
</feature>
<dbReference type="SUPFAM" id="SSF53474">
    <property type="entry name" value="alpha/beta-Hydrolases"/>
    <property type="match status" value="1"/>
</dbReference>
<dbReference type="Pfam" id="PF18435">
    <property type="entry name" value="EstA_Ig_like"/>
    <property type="match status" value="1"/>
</dbReference>
<keyword evidence="4" id="KW-1185">Reference proteome</keyword>
<comment type="caution">
    <text evidence="3">The sequence shown here is derived from an EMBL/GenBank/DDBJ whole genome shotgun (WGS) entry which is preliminary data.</text>
</comment>
<sequence>MKKYVLLLLFFFNATTFAQSLRNTENPPIINVSLLSEITAKGQKITAVALEYEDDLLAGNNLKTIYQVKTSLDQQELQERTLLKAYSNHRPERSEKPQQGRFVIIELAQDDPNADVYQLNKANETPLTVREKNAGGQIIYSQKTQISRIPEYYQQRLIYHIYQTGNLPLLNGKTIFPTQIKQSAERKNIITPFIDQFTSHRIYLNTPDNQLLYRLYTPPHQQTKFPLTIFLHGSGQVGNDNLAQLLSSKGAVGY</sequence>